<protein>
    <submittedName>
        <fullName evidence="2">GNAT family N-acetyltransferase</fullName>
    </submittedName>
</protein>
<dbReference type="SUPFAM" id="SSF55729">
    <property type="entry name" value="Acyl-CoA N-acyltransferases (Nat)"/>
    <property type="match status" value="1"/>
</dbReference>
<dbReference type="Pfam" id="PF00583">
    <property type="entry name" value="Acetyltransf_1"/>
    <property type="match status" value="1"/>
</dbReference>
<dbReference type="RefSeq" id="WP_199870940.1">
    <property type="nucleotide sequence ID" value="NZ_JAAGPU010000056.1"/>
</dbReference>
<organism evidence="2 3">
    <name type="scientific">Clostridium senegalense</name>
    <dbReference type="NCBI Taxonomy" id="1465809"/>
    <lineage>
        <taxon>Bacteria</taxon>
        <taxon>Bacillati</taxon>
        <taxon>Bacillota</taxon>
        <taxon>Clostridia</taxon>
        <taxon>Eubacteriales</taxon>
        <taxon>Clostridiaceae</taxon>
        <taxon>Clostridium</taxon>
    </lineage>
</organism>
<dbReference type="PROSITE" id="PS51186">
    <property type="entry name" value="GNAT"/>
    <property type="match status" value="1"/>
</dbReference>
<dbReference type="Proteomes" id="UP000481872">
    <property type="component" value="Unassembled WGS sequence"/>
</dbReference>
<reference evidence="2 3" key="1">
    <citation type="submission" date="2020-02" db="EMBL/GenBank/DDBJ databases">
        <title>Genome assembly of a novel Clostridium senegalense strain.</title>
        <authorList>
            <person name="Gupta T.B."/>
            <person name="Jauregui R."/>
            <person name="Maclean P."/>
            <person name="Nawarathana A."/>
            <person name="Brightwell G."/>
        </authorList>
    </citation>
    <scope>NUCLEOTIDE SEQUENCE [LARGE SCALE GENOMIC DNA]</scope>
    <source>
        <strain evidence="2 3">AGRFS4</strain>
    </source>
</reference>
<proteinExistence type="predicted"/>
<dbReference type="EMBL" id="JAAGPU010000056">
    <property type="protein sequence ID" value="NEU06620.1"/>
    <property type="molecule type" value="Genomic_DNA"/>
</dbReference>
<feature type="domain" description="N-acetyltransferase" evidence="1">
    <location>
        <begin position="152"/>
        <end position="304"/>
    </location>
</feature>
<dbReference type="AlphaFoldDB" id="A0A6M0H7H7"/>
<dbReference type="Gene3D" id="3.40.630.30">
    <property type="match status" value="1"/>
</dbReference>
<sequence>MNIRNISNEELHKYTSLSKNDNCNFKNELLKWLGDGRTKIDHCFVVEENDEFLGRIVYGLFKDEPNDLKIWNITLRDGNFDAISIYNKLIRESMNKMKLEDFKTIEYNLYSDGNDSFEIYKEIFLRCGFEIVQEKSSFICDEFNRENLSSVLNFKSLREVGENKFLKAIEMVTENTLDQDDLNCINEYGSKEAARKYFNILKTIDFNEDWWNLAYENEGEFVGLVVPQQFNKNIGAINYIGVTPEKRGKGYVNELLWHGTKVLFNNAVKEIIADIDVKNFPMERSLYNRSYKFKNKMAVLKITL</sequence>
<gene>
    <name evidence="2" type="ORF">G3M99_17600</name>
</gene>
<evidence type="ECO:0000259" key="1">
    <source>
        <dbReference type="PROSITE" id="PS51186"/>
    </source>
</evidence>
<dbReference type="InterPro" id="IPR000182">
    <property type="entry name" value="GNAT_dom"/>
</dbReference>
<accession>A0A6M0H7H7</accession>
<dbReference type="InterPro" id="IPR016181">
    <property type="entry name" value="Acyl_CoA_acyltransferase"/>
</dbReference>
<dbReference type="GO" id="GO:0016747">
    <property type="term" value="F:acyltransferase activity, transferring groups other than amino-acyl groups"/>
    <property type="evidence" value="ECO:0007669"/>
    <property type="project" value="InterPro"/>
</dbReference>
<name>A0A6M0H7H7_9CLOT</name>
<evidence type="ECO:0000313" key="2">
    <source>
        <dbReference type="EMBL" id="NEU06620.1"/>
    </source>
</evidence>
<dbReference type="CDD" id="cd04301">
    <property type="entry name" value="NAT_SF"/>
    <property type="match status" value="1"/>
</dbReference>
<comment type="caution">
    <text evidence="2">The sequence shown here is derived from an EMBL/GenBank/DDBJ whole genome shotgun (WGS) entry which is preliminary data.</text>
</comment>
<keyword evidence="2" id="KW-0808">Transferase</keyword>
<evidence type="ECO:0000313" key="3">
    <source>
        <dbReference type="Proteomes" id="UP000481872"/>
    </source>
</evidence>
<keyword evidence="3" id="KW-1185">Reference proteome</keyword>